<name>A0A3S0L981_9BACI</name>
<dbReference type="EMBL" id="RXNT01000011">
    <property type="protein sequence ID" value="RTR30001.1"/>
    <property type="molecule type" value="Genomic_DNA"/>
</dbReference>
<gene>
    <name evidence="2" type="ORF">EKG37_13965</name>
</gene>
<evidence type="ECO:0000259" key="1">
    <source>
        <dbReference type="Pfam" id="PF01522"/>
    </source>
</evidence>
<protein>
    <submittedName>
        <fullName evidence="2">Polysaccharide deacetylase</fullName>
    </submittedName>
</protein>
<dbReference type="GO" id="GO:0016810">
    <property type="term" value="F:hydrolase activity, acting on carbon-nitrogen (but not peptide) bonds"/>
    <property type="evidence" value="ECO:0007669"/>
    <property type="project" value="InterPro"/>
</dbReference>
<accession>A0A3S0L981</accession>
<dbReference type="SUPFAM" id="SSF52075">
    <property type="entry name" value="Outer arm dynein light chain 1"/>
    <property type="match status" value="1"/>
</dbReference>
<proteinExistence type="predicted"/>
<dbReference type="InterPro" id="IPR032675">
    <property type="entry name" value="LRR_dom_sf"/>
</dbReference>
<dbReference type="InterPro" id="IPR002509">
    <property type="entry name" value="NODB_dom"/>
</dbReference>
<comment type="caution">
    <text evidence="2">The sequence shown here is derived from an EMBL/GenBank/DDBJ whole genome shotgun (WGS) entry which is preliminary data.</text>
</comment>
<dbReference type="Pfam" id="PF01522">
    <property type="entry name" value="Polysacc_deac_1"/>
    <property type="match status" value="1"/>
</dbReference>
<dbReference type="PROSITE" id="PS51450">
    <property type="entry name" value="LRR"/>
    <property type="match status" value="1"/>
</dbReference>
<dbReference type="InterPro" id="IPR001611">
    <property type="entry name" value="Leu-rich_rpt"/>
</dbReference>
<dbReference type="InterPro" id="IPR011330">
    <property type="entry name" value="Glyco_hydro/deAcase_b/a-brl"/>
</dbReference>
<dbReference type="SUPFAM" id="SSF88713">
    <property type="entry name" value="Glycoside hydrolase/deacetylase"/>
    <property type="match status" value="1"/>
</dbReference>
<sequence length="383" mass="45320">MRTHLNMLKRNYYDWRYWNHLYRTMQHSINNITVSNETLVPYISKPGIAFSFDDSARILDWCKYGIELFGYYDVKATFNVNGVHTIEGRRDHTQEEIDMLLELQSNGHEIAHHGYKHRNANKYCAEFGMVKWIEDEIKKLFSWMDLQSHSKNKEKFRKTVSFAYPYFSYSEKMNKEIIPKYYKVARGHLIGGNLIDFNSTGVVPSLCIDSHLLREPSNVNKILKFAKMACKNIIFTSHSILPEEAKWEEFGWELTENEGRWRTSPRVIQYIIDEARKLDMEFYTTAEIGGVATFIDPHFESCVRKKLHISEDKWILIHELMSVKELDLRNQNIKSLDGIQYFINLEKLNISQNQITDLRLLEKLPKLKHVKKDEYLFDQAVKN</sequence>
<dbReference type="RefSeq" id="WP_126409277.1">
    <property type="nucleotide sequence ID" value="NZ_RXNT01000011.1"/>
</dbReference>
<dbReference type="OrthoDB" id="2814554at2"/>
<dbReference type="Gene3D" id="3.20.20.370">
    <property type="entry name" value="Glycoside hydrolase/deacetylase"/>
    <property type="match status" value="1"/>
</dbReference>
<dbReference type="GO" id="GO:0005975">
    <property type="term" value="P:carbohydrate metabolic process"/>
    <property type="evidence" value="ECO:0007669"/>
    <property type="project" value="InterPro"/>
</dbReference>
<reference evidence="2 3" key="1">
    <citation type="submission" date="2018-12" db="EMBL/GenBank/DDBJ databases">
        <title>Bacillus yapensis draft genome sequence.</title>
        <authorList>
            <person name="Yu L."/>
            <person name="Xu X."/>
            <person name="Tang X."/>
        </authorList>
    </citation>
    <scope>NUCLEOTIDE SEQUENCE [LARGE SCALE GENOMIC DNA]</scope>
    <source>
        <strain evidence="2 3">XXST-01</strain>
    </source>
</reference>
<keyword evidence="3" id="KW-1185">Reference proteome</keyword>
<evidence type="ECO:0000313" key="3">
    <source>
        <dbReference type="Proteomes" id="UP000271374"/>
    </source>
</evidence>
<evidence type="ECO:0000313" key="2">
    <source>
        <dbReference type="EMBL" id="RTR30001.1"/>
    </source>
</evidence>
<dbReference type="Gene3D" id="3.80.10.10">
    <property type="entry name" value="Ribonuclease Inhibitor"/>
    <property type="match status" value="1"/>
</dbReference>
<organism evidence="2 3">
    <name type="scientific">Bacillus yapensis</name>
    <dbReference type="NCBI Taxonomy" id="2492960"/>
    <lineage>
        <taxon>Bacteria</taxon>
        <taxon>Bacillati</taxon>
        <taxon>Bacillota</taxon>
        <taxon>Bacilli</taxon>
        <taxon>Bacillales</taxon>
        <taxon>Bacillaceae</taxon>
        <taxon>Bacillus</taxon>
    </lineage>
</organism>
<feature type="domain" description="NodB homology" evidence="1">
    <location>
        <begin position="45"/>
        <end position="175"/>
    </location>
</feature>
<dbReference type="Proteomes" id="UP000271374">
    <property type="component" value="Unassembled WGS sequence"/>
</dbReference>
<dbReference type="AlphaFoldDB" id="A0A3S0L981"/>